<organism evidence="1 3">
    <name type="scientific">Dickeya dianthicola</name>
    <dbReference type="NCBI Taxonomy" id="204039"/>
    <lineage>
        <taxon>Bacteria</taxon>
        <taxon>Pseudomonadati</taxon>
        <taxon>Pseudomonadota</taxon>
        <taxon>Gammaproteobacteria</taxon>
        <taxon>Enterobacterales</taxon>
        <taxon>Pectobacteriaceae</taxon>
        <taxon>Dickeya</taxon>
    </lineage>
</organism>
<dbReference type="RefSeq" id="WP_024105894.1">
    <property type="nucleotide sequence ID" value="NZ_CP031560.1"/>
</dbReference>
<evidence type="ECO:0000313" key="3">
    <source>
        <dbReference type="Proteomes" id="UP000245055"/>
    </source>
</evidence>
<evidence type="ECO:0000313" key="1">
    <source>
        <dbReference type="EMBL" id="PWD70839.1"/>
    </source>
</evidence>
<reference evidence="1 3" key="1">
    <citation type="submission" date="2018-05" db="EMBL/GenBank/DDBJ databases">
        <title>Genomic diversity of pathogens causing Blackleg of Potato in Pakistan.</title>
        <authorList>
            <person name="Sarfraz S."/>
            <person name="Riaz K."/>
            <person name="Oulghazi S."/>
            <person name="Cigna J."/>
            <person name="Sahi S.T."/>
            <person name="Khan S.H."/>
            <person name="Hameed A."/>
            <person name="Faure D."/>
        </authorList>
    </citation>
    <scope>NUCLEOTIDE SEQUENCE [LARGE SCALE GENOMIC DNA]</scope>
    <source>
        <strain evidence="1 3">SS70</strain>
    </source>
</reference>
<protein>
    <submittedName>
        <fullName evidence="1">Uncharacterized protein</fullName>
    </submittedName>
</protein>
<dbReference type="Proteomes" id="UP000266633">
    <property type="component" value="Unassembled WGS sequence"/>
</dbReference>
<dbReference type="AlphaFoldDB" id="A0AAP6RYM7"/>
<name>A0AAP6RYM7_9GAMM</name>
<dbReference type="GeneID" id="49322051"/>
<sequence>MKIDSGEYSLLVNQRSQANNATRRPEETSAFAALLAANISASSPTSQPTTVSSAQAESYDFTRMTPTALHESVNRLVRSGQLDLDQTTPLVGMMGATDLSDAGVTGAASLAYSEQPMNVFNNLQENMAVAISRNDHQSADGLQRTIDALRRLQGQSVASDIRA</sequence>
<dbReference type="EMBL" id="QESZ01000027">
    <property type="protein sequence ID" value="PWD70839.1"/>
    <property type="molecule type" value="Genomic_DNA"/>
</dbReference>
<comment type="caution">
    <text evidence="1">The sequence shown here is derived from an EMBL/GenBank/DDBJ whole genome shotgun (WGS) entry which is preliminary data.</text>
</comment>
<evidence type="ECO:0000313" key="4">
    <source>
        <dbReference type="Proteomes" id="UP000266633"/>
    </source>
</evidence>
<reference evidence="2 4" key="2">
    <citation type="submission" date="2018-09" db="EMBL/GenBank/DDBJ databases">
        <title>Phylogenetic diversity of Pectobacterium and Dickeya strains causing blackleg disease of potato in Morocco.</title>
        <authorList>
            <person name="Oulghazi S."/>
            <person name="Moumni M."/>
            <person name="Faure D."/>
        </authorList>
    </citation>
    <scope>NUCLEOTIDE SEQUENCE [LARGE SCALE GENOMIC DNA]</scope>
    <source>
        <strain evidence="2 4">S4.16.03.LID</strain>
    </source>
</reference>
<accession>A0AAP6RYM7</accession>
<proteinExistence type="predicted"/>
<keyword evidence="4" id="KW-1185">Reference proteome</keyword>
<gene>
    <name evidence="2" type="ORF">D5077_07760</name>
    <name evidence="1" type="ORF">DF213_17110</name>
</gene>
<evidence type="ECO:0000313" key="2">
    <source>
        <dbReference type="EMBL" id="RJL74737.1"/>
    </source>
</evidence>
<dbReference type="Proteomes" id="UP000245055">
    <property type="component" value="Unassembled WGS sequence"/>
</dbReference>
<dbReference type="EMBL" id="QZDO01000022">
    <property type="protein sequence ID" value="RJL74737.1"/>
    <property type="molecule type" value="Genomic_DNA"/>
</dbReference>